<sequence>MVGGKGMECREKETKKCYKYASVAESIANDQWDDQQACEVRDTVYSCAASIFIL</sequence>
<dbReference type="AlphaFoldDB" id="A0A1I7VSA9"/>
<reference evidence="1" key="1">
    <citation type="submission" date="2012-04" db="EMBL/GenBank/DDBJ databases">
        <title>The Genome Sequence of Loa loa.</title>
        <authorList>
            <consortium name="The Broad Institute Genome Sequencing Platform"/>
            <consortium name="Broad Institute Genome Sequencing Center for Infectious Disease"/>
            <person name="Nutman T.B."/>
            <person name="Fink D.L."/>
            <person name="Russ C."/>
            <person name="Young S."/>
            <person name="Zeng Q."/>
            <person name="Gargeya S."/>
            <person name="Alvarado L."/>
            <person name="Berlin A."/>
            <person name="Chapman S.B."/>
            <person name="Chen Z."/>
            <person name="Freedman E."/>
            <person name="Gellesch M."/>
            <person name="Goldberg J."/>
            <person name="Griggs A."/>
            <person name="Gujja S."/>
            <person name="Heilman E.R."/>
            <person name="Heiman D."/>
            <person name="Howarth C."/>
            <person name="Mehta T."/>
            <person name="Neiman D."/>
            <person name="Pearson M."/>
            <person name="Roberts A."/>
            <person name="Saif S."/>
            <person name="Shea T."/>
            <person name="Shenoy N."/>
            <person name="Sisk P."/>
            <person name="Stolte C."/>
            <person name="Sykes S."/>
            <person name="White J."/>
            <person name="Yandava C."/>
            <person name="Haas B."/>
            <person name="Henn M.R."/>
            <person name="Nusbaum C."/>
            <person name="Birren B."/>
        </authorList>
    </citation>
    <scope>NUCLEOTIDE SEQUENCE [LARGE SCALE GENOMIC DNA]</scope>
</reference>
<evidence type="ECO:0000313" key="1">
    <source>
        <dbReference type="Proteomes" id="UP000095285"/>
    </source>
</evidence>
<dbReference type="Proteomes" id="UP000095285">
    <property type="component" value="Unassembled WGS sequence"/>
</dbReference>
<name>A0A1I7VSA9_LOALO</name>
<proteinExistence type="predicted"/>
<accession>A0A1I7VSA9</accession>
<evidence type="ECO:0000313" key="2">
    <source>
        <dbReference type="WBParaSite" id="EN70_5731"/>
    </source>
</evidence>
<dbReference type="WBParaSite" id="EN70_5731">
    <property type="protein sequence ID" value="EN70_5731"/>
    <property type="gene ID" value="EN70_5731"/>
</dbReference>
<organism evidence="1 2">
    <name type="scientific">Loa loa</name>
    <name type="common">Eye worm</name>
    <name type="synonym">Filaria loa</name>
    <dbReference type="NCBI Taxonomy" id="7209"/>
    <lineage>
        <taxon>Eukaryota</taxon>
        <taxon>Metazoa</taxon>
        <taxon>Ecdysozoa</taxon>
        <taxon>Nematoda</taxon>
        <taxon>Chromadorea</taxon>
        <taxon>Rhabditida</taxon>
        <taxon>Spirurina</taxon>
        <taxon>Spiruromorpha</taxon>
        <taxon>Filarioidea</taxon>
        <taxon>Onchocercidae</taxon>
        <taxon>Loa</taxon>
    </lineage>
</organism>
<keyword evidence="1" id="KW-1185">Reference proteome</keyword>
<protein>
    <submittedName>
        <fullName evidence="2">DUF1540 domain-containing protein</fullName>
    </submittedName>
</protein>
<reference evidence="2" key="2">
    <citation type="submission" date="2016-11" db="UniProtKB">
        <authorList>
            <consortium name="WormBaseParasite"/>
        </authorList>
    </citation>
    <scope>IDENTIFICATION</scope>
</reference>